<dbReference type="GO" id="GO:0016301">
    <property type="term" value="F:kinase activity"/>
    <property type="evidence" value="ECO:0007669"/>
    <property type="project" value="UniProtKB-KW"/>
</dbReference>
<feature type="domain" description="Carbohydrate kinase FGGY C-terminal" evidence="5">
    <location>
        <begin position="24"/>
        <end position="114"/>
    </location>
</feature>
<dbReference type="InterPro" id="IPR018485">
    <property type="entry name" value="FGGY_C"/>
</dbReference>
<dbReference type="AlphaFoldDB" id="A0A7T4EHS1"/>
<keyword evidence="2" id="KW-0859">Xylose metabolism</keyword>
<evidence type="ECO:0000256" key="2">
    <source>
        <dbReference type="ARBA" id="ARBA00022629"/>
    </source>
</evidence>
<dbReference type="PANTHER" id="PTHR43095:SF5">
    <property type="entry name" value="XYLULOSE KINASE"/>
    <property type="match status" value="1"/>
</dbReference>
<dbReference type="OrthoDB" id="9805576at2"/>
<dbReference type="Pfam" id="PF02782">
    <property type="entry name" value="FGGY_C"/>
    <property type="match status" value="1"/>
</dbReference>
<organism evidence="6 7">
    <name type="scientific">Corynebacterium glucuronolyticum</name>
    <dbReference type="NCBI Taxonomy" id="39791"/>
    <lineage>
        <taxon>Bacteria</taxon>
        <taxon>Bacillati</taxon>
        <taxon>Actinomycetota</taxon>
        <taxon>Actinomycetes</taxon>
        <taxon>Mycobacteriales</taxon>
        <taxon>Corynebacteriaceae</taxon>
        <taxon>Corynebacterium</taxon>
    </lineage>
</organism>
<keyword evidence="3" id="KW-0808">Transferase</keyword>
<keyword evidence="2" id="KW-0119">Carbohydrate metabolism</keyword>
<evidence type="ECO:0000256" key="4">
    <source>
        <dbReference type="ARBA" id="ARBA00022777"/>
    </source>
</evidence>
<sequence length="156" mass="16467">MCISIGTSGVASTASVHDGTGFADATGVFRGLNTDTSREDIARATVEGILCSMRDAMVALEDATKQETNRVLLIGGGAKSEAIRRIAPAIFGVDVLVPEPGEYVAMGAARQAAWVLSGQALPPAWATQGTPKHYEADPDTDTVARYEELRDKTEGW</sequence>
<dbReference type="SUPFAM" id="SSF53067">
    <property type="entry name" value="Actin-like ATPase domain"/>
    <property type="match status" value="1"/>
</dbReference>
<dbReference type="Gene3D" id="3.30.420.40">
    <property type="match status" value="1"/>
</dbReference>
<dbReference type="GO" id="GO:0042732">
    <property type="term" value="P:D-xylose metabolic process"/>
    <property type="evidence" value="ECO:0007669"/>
    <property type="project" value="UniProtKB-KW"/>
</dbReference>
<dbReference type="PANTHER" id="PTHR43095">
    <property type="entry name" value="SUGAR KINASE"/>
    <property type="match status" value="1"/>
</dbReference>
<dbReference type="Proteomes" id="UP000596145">
    <property type="component" value="Chromosome"/>
</dbReference>
<gene>
    <name evidence="6" type="ORF">I6I10_02220</name>
</gene>
<evidence type="ECO:0000256" key="1">
    <source>
        <dbReference type="ARBA" id="ARBA00009156"/>
    </source>
</evidence>
<comment type="similarity">
    <text evidence="1">Belongs to the FGGY kinase family.</text>
</comment>
<evidence type="ECO:0000313" key="7">
    <source>
        <dbReference type="Proteomes" id="UP000596145"/>
    </source>
</evidence>
<name>A0A7T4EHS1_9CORY</name>
<dbReference type="InterPro" id="IPR050406">
    <property type="entry name" value="FGGY_Carb_Kinase"/>
</dbReference>
<dbReference type="GO" id="GO:0016773">
    <property type="term" value="F:phosphotransferase activity, alcohol group as acceptor"/>
    <property type="evidence" value="ECO:0007669"/>
    <property type="project" value="InterPro"/>
</dbReference>
<evidence type="ECO:0000256" key="3">
    <source>
        <dbReference type="ARBA" id="ARBA00022679"/>
    </source>
</evidence>
<keyword evidence="4 6" id="KW-0418">Kinase</keyword>
<dbReference type="PROSITE" id="PS00445">
    <property type="entry name" value="FGGY_KINASES_2"/>
    <property type="match status" value="1"/>
</dbReference>
<dbReference type="InterPro" id="IPR018483">
    <property type="entry name" value="Carb_kinase_FGGY_CS"/>
</dbReference>
<dbReference type="EMBL" id="CP066007">
    <property type="protein sequence ID" value="QQB47638.1"/>
    <property type="molecule type" value="Genomic_DNA"/>
</dbReference>
<proteinExistence type="inferred from homology"/>
<dbReference type="InterPro" id="IPR043129">
    <property type="entry name" value="ATPase_NBD"/>
</dbReference>
<reference evidence="6 7" key="1">
    <citation type="submission" date="2020-12" db="EMBL/GenBank/DDBJ databases">
        <title>FDA dAtabase for Regulatory Grade micrObial Sequences (FDA-ARGOS): Supporting development and validation of Infectious Disease Dx tests.</title>
        <authorList>
            <person name="Sproer C."/>
            <person name="Gronow S."/>
            <person name="Severitt S."/>
            <person name="Schroder I."/>
            <person name="Tallon L."/>
            <person name="Sadzewicz L."/>
            <person name="Zhao X."/>
            <person name="Boylan J."/>
            <person name="Ott S."/>
            <person name="Bowen H."/>
            <person name="Vavikolanu K."/>
            <person name="Mehta A."/>
            <person name="Aluvathingal J."/>
            <person name="Nadendla S."/>
            <person name="Lowell S."/>
            <person name="Myers T."/>
            <person name="Yan Y."/>
            <person name="Sichtig H."/>
        </authorList>
    </citation>
    <scope>NUCLEOTIDE SEQUENCE [LARGE SCALE GENOMIC DNA]</scope>
    <source>
        <strain evidence="6 7">FDAARGOS_1053</strain>
    </source>
</reference>
<accession>A0A7T4EHS1</accession>
<evidence type="ECO:0000259" key="5">
    <source>
        <dbReference type="Pfam" id="PF02782"/>
    </source>
</evidence>
<protein>
    <submittedName>
        <fullName evidence="6">Xylulose kinase</fullName>
    </submittedName>
</protein>
<evidence type="ECO:0000313" key="6">
    <source>
        <dbReference type="EMBL" id="QQB47638.1"/>
    </source>
</evidence>